<dbReference type="InterPro" id="IPR033900">
    <property type="entry name" value="Gram_neg_porin_domain"/>
</dbReference>
<protein>
    <recommendedName>
        <fullName evidence="1">Porin domain-containing protein</fullName>
    </recommendedName>
</protein>
<dbReference type="Gene3D" id="2.40.160.10">
    <property type="entry name" value="Porin"/>
    <property type="match status" value="1"/>
</dbReference>
<dbReference type="GO" id="GO:0015288">
    <property type="term" value="F:porin activity"/>
    <property type="evidence" value="ECO:0007669"/>
    <property type="project" value="InterPro"/>
</dbReference>
<dbReference type="EMBL" id="UOGH01000176">
    <property type="protein sequence ID" value="VAX30787.1"/>
    <property type="molecule type" value="Genomic_DNA"/>
</dbReference>
<organism evidence="2">
    <name type="scientific">hydrothermal vent metagenome</name>
    <dbReference type="NCBI Taxonomy" id="652676"/>
    <lineage>
        <taxon>unclassified sequences</taxon>
        <taxon>metagenomes</taxon>
        <taxon>ecological metagenomes</taxon>
    </lineage>
</organism>
<reference evidence="2" key="1">
    <citation type="submission" date="2018-06" db="EMBL/GenBank/DDBJ databases">
        <authorList>
            <person name="Zhirakovskaya E."/>
        </authorList>
    </citation>
    <scope>NUCLEOTIDE SEQUENCE</scope>
</reference>
<accession>A0A3B1DQ47</accession>
<dbReference type="SUPFAM" id="SSF56935">
    <property type="entry name" value="Porins"/>
    <property type="match status" value="1"/>
</dbReference>
<gene>
    <name evidence="2" type="ORF">MNBD_NITROSPIRAE02-299</name>
</gene>
<dbReference type="InterPro" id="IPR023614">
    <property type="entry name" value="Porin_dom_sf"/>
</dbReference>
<dbReference type="AlphaFoldDB" id="A0A3B1DQ47"/>
<name>A0A3B1DQ47_9ZZZZ</name>
<dbReference type="GO" id="GO:0016020">
    <property type="term" value="C:membrane"/>
    <property type="evidence" value="ECO:0007669"/>
    <property type="project" value="InterPro"/>
</dbReference>
<feature type="domain" description="Porin" evidence="1">
    <location>
        <begin position="25"/>
        <end position="293"/>
    </location>
</feature>
<evidence type="ECO:0000313" key="2">
    <source>
        <dbReference type="EMBL" id="VAX30787.1"/>
    </source>
</evidence>
<proteinExistence type="predicted"/>
<sequence>MKKSFVFMSFIVMAVSLALLTIPMKASAADLQAKWFGYSQITVSGGDGVEDGASDPRIGADRVRIGYKAKLGNAFSKLQVDFNKAGVKDHSNTNILPNIIKDAEVGYKFDNTASVKVGMFKTPVGMDFNTSGKKLDITKRGMEKALVLERSLGIMVSGRKIAGGFGYDIGYFNPTTRSKAVSGGVTGDDKAYAVRGMYDMGNVLHAEVSYGKSEKAGGYLPGDVATEDYTVLGVAASYKIQGATLKAEYIDAKNVKGVDGQDQTVWYLHAGYEVTPMYEAVVRYYQGDSDDSTGISTSLSNTFIGLNVYLNPAKKYNSRIQLNYVLASGDTDTWAGLGGYTDDAILAQYQVAF</sequence>
<evidence type="ECO:0000259" key="1">
    <source>
        <dbReference type="Pfam" id="PF13609"/>
    </source>
</evidence>
<dbReference type="Pfam" id="PF13609">
    <property type="entry name" value="Porin_4"/>
    <property type="match status" value="1"/>
</dbReference>